<gene>
    <name evidence="2" type="ORF">BG258_23475</name>
</gene>
<keyword evidence="1" id="KW-0472">Membrane</keyword>
<reference evidence="2 3" key="1">
    <citation type="submission" date="2016-09" db="EMBL/GenBank/DDBJ databases">
        <title>Draft genome sequence of the soil isolate, Lysinibacillus fusiformis M5, a potential hypoxanthine producer.</title>
        <authorList>
            <person name="Gallegos-Monterrosa R."/>
            <person name="Maroti G."/>
            <person name="Balint B."/>
            <person name="Kovacs A.T."/>
        </authorList>
    </citation>
    <scope>NUCLEOTIDE SEQUENCE [LARGE SCALE GENOMIC DNA]</scope>
    <source>
        <strain evidence="2 3">M5</strain>
    </source>
</reference>
<evidence type="ECO:0000256" key="1">
    <source>
        <dbReference type="SAM" id="Phobius"/>
    </source>
</evidence>
<feature type="transmembrane region" description="Helical" evidence="1">
    <location>
        <begin position="32"/>
        <end position="51"/>
    </location>
</feature>
<organism evidence="2 3">
    <name type="scientific">Lysinibacillus fusiformis</name>
    <dbReference type="NCBI Taxonomy" id="28031"/>
    <lineage>
        <taxon>Bacteria</taxon>
        <taxon>Bacillati</taxon>
        <taxon>Bacillota</taxon>
        <taxon>Bacilli</taxon>
        <taxon>Bacillales</taxon>
        <taxon>Bacillaceae</taxon>
        <taxon>Lysinibacillus</taxon>
    </lineage>
</organism>
<comment type="caution">
    <text evidence="2">The sequence shown here is derived from an EMBL/GenBank/DDBJ whole genome shotgun (WGS) entry which is preliminary data.</text>
</comment>
<protein>
    <submittedName>
        <fullName evidence="2">Uncharacterized protein</fullName>
    </submittedName>
</protein>
<keyword evidence="1" id="KW-1133">Transmembrane helix</keyword>
<dbReference type="AlphaFoldDB" id="A0A1E4QYI5"/>
<accession>A0A1E4QYI5</accession>
<keyword evidence="1" id="KW-0812">Transmembrane</keyword>
<dbReference type="EMBL" id="MECQ01000008">
    <property type="protein sequence ID" value="ODV53267.1"/>
    <property type="molecule type" value="Genomic_DNA"/>
</dbReference>
<evidence type="ECO:0000313" key="2">
    <source>
        <dbReference type="EMBL" id="ODV53267.1"/>
    </source>
</evidence>
<dbReference type="Proteomes" id="UP000094784">
    <property type="component" value="Unassembled WGS sequence"/>
</dbReference>
<proteinExistence type="predicted"/>
<name>A0A1E4QYI5_9BACI</name>
<sequence>MDAETKKDRFVFATIMAAIWSLKFVLRNVIGITFVVILYLLFLFLTIWVVYKSFRKNSFNAI</sequence>
<evidence type="ECO:0000313" key="3">
    <source>
        <dbReference type="Proteomes" id="UP000094784"/>
    </source>
</evidence>